<dbReference type="GO" id="GO:0030619">
    <property type="term" value="F:U1 snRNA binding"/>
    <property type="evidence" value="ECO:0007669"/>
    <property type="project" value="TreeGrafter"/>
</dbReference>
<proteinExistence type="predicted"/>
<dbReference type="InterPro" id="IPR056398">
    <property type="entry name" value="Tudor_Coilin"/>
</dbReference>
<feature type="region of interest" description="Disordered" evidence="1">
    <location>
        <begin position="134"/>
        <end position="387"/>
    </location>
</feature>
<evidence type="ECO:0000259" key="3">
    <source>
        <dbReference type="Pfam" id="PF23086"/>
    </source>
</evidence>
<feature type="compositionally biased region" description="Polar residues" evidence="1">
    <location>
        <begin position="368"/>
        <end position="380"/>
    </location>
</feature>
<feature type="region of interest" description="Disordered" evidence="1">
    <location>
        <begin position="558"/>
        <end position="596"/>
    </location>
</feature>
<evidence type="ECO:0000259" key="2">
    <source>
        <dbReference type="Pfam" id="PF15862"/>
    </source>
</evidence>
<dbReference type="EMBL" id="OX459119">
    <property type="protein sequence ID" value="CAI9093046.1"/>
    <property type="molecule type" value="Genomic_DNA"/>
</dbReference>
<protein>
    <submittedName>
        <fullName evidence="4">OLC1v1028448C1</fullName>
    </submittedName>
</protein>
<organism evidence="4 5">
    <name type="scientific">Oldenlandia corymbosa var. corymbosa</name>
    <dbReference type="NCBI Taxonomy" id="529605"/>
    <lineage>
        <taxon>Eukaryota</taxon>
        <taxon>Viridiplantae</taxon>
        <taxon>Streptophyta</taxon>
        <taxon>Embryophyta</taxon>
        <taxon>Tracheophyta</taxon>
        <taxon>Spermatophyta</taxon>
        <taxon>Magnoliopsida</taxon>
        <taxon>eudicotyledons</taxon>
        <taxon>Gunneridae</taxon>
        <taxon>Pentapetalae</taxon>
        <taxon>asterids</taxon>
        <taxon>lamiids</taxon>
        <taxon>Gentianales</taxon>
        <taxon>Rubiaceae</taxon>
        <taxon>Rubioideae</taxon>
        <taxon>Spermacoceae</taxon>
        <taxon>Hedyotis-Oldenlandia complex</taxon>
        <taxon>Oldenlandia</taxon>
    </lineage>
</organism>
<dbReference type="AlphaFoldDB" id="A0AAV1CBZ5"/>
<feature type="compositionally biased region" description="Acidic residues" evidence="1">
    <location>
        <begin position="141"/>
        <end position="167"/>
    </location>
</feature>
<dbReference type="GO" id="GO:0030620">
    <property type="term" value="F:U2 snRNA binding"/>
    <property type="evidence" value="ECO:0007669"/>
    <property type="project" value="TreeGrafter"/>
</dbReference>
<feature type="compositionally biased region" description="Basic residues" evidence="1">
    <location>
        <begin position="281"/>
        <end position="292"/>
    </location>
</feature>
<feature type="compositionally biased region" description="Basic and acidic residues" evidence="1">
    <location>
        <begin position="293"/>
        <end position="326"/>
    </location>
</feature>
<dbReference type="Pfam" id="PF23086">
    <property type="entry name" value="Tudor_Coilin"/>
    <property type="match status" value="1"/>
</dbReference>
<dbReference type="Pfam" id="PF15862">
    <property type="entry name" value="Coilin_N"/>
    <property type="match status" value="1"/>
</dbReference>
<feature type="compositionally biased region" description="Basic and acidic residues" evidence="1">
    <location>
        <begin position="355"/>
        <end position="367"/>
    </location>
</feature>
<accession>A0AAV1CBZ5</accession>
<evidence type="ECO:0000313" key="4">
    <source>
        <dbReference type="EMBL" id="CAI9093046.1"/>
    </source>
</evidence>
<feature type="compositionally biased region" description="Polar residues" evidence="1">
    <location>
        <begin position="257"/>
        <end position="267"/>
    </location>
</feature>
<dbReference type="GO" id="GO:0015030">
    <property type="term" value="C:Cajal body"/>
    <property type="evidence" value="ECO:0007669"/>
    <property type="project" value="TreeGrafter"/>
</dbReference>
<reference evidence="4" key="1">
    <citation type="submission" date="2023-03" db="EMBL/GenBank/DDBJ databases">
        <authorList>
            <person name="Julca I."/>
        </authorList>
    </citation>
    <scope>NUCLEOTIDE SEQUENCE</scope>
</reference>
<evidence type="ECO:0000313" key="5">
    <source>
        <dbReference type="Proteomes" id="UP001161247"/>
    </source>
</evidence>
<feature type="domain" description="Coilin tudor" evidence="3">
    <location>
        <begin position="443"/>
        <end position="538"/>
    </location>
</feature>
<dbReference type="InterPro" id="IPR031722">
    <property type="entry name" value="Coilin_N"/>
</dbReference>
<name>A0AAV1CBZ5_OLDCO</name>
<keyword evidence="5" id="KW-1185">Reference proteome</keyword>
<dbReference type="PANTHER" id="PTHR15197:SF0">
    <property type="entry name" value="COILIN"/>
    <property type="match status" value="1"/>
</dbReference>
<dbReference type="PANTHER" id="PTHR15197">
    <property type="entry name" value="COILIN P80"/>
    <property type="match status" value="1"/>
</dbReference>
<dbReference type="InterPro" id="IPR024822">
    <property type="entry name" value="Coilin"/>
</dbReference>
<dbReference type="Proteomes" id="UP001161247">
    <property type="component" value="Chromosome 2"/>
</dbReference>
<sequence length="650" mass="72301">MEEAITRVRLVFDDKDAILSDAQKAEGLERCWVLLKPQQQQTISDLTQHILQAFHLQPTCPHGLLLYMDGFVLPWFESTTILKDKDVISVRKKEITYSLEGNNGSGLIAGSGAIQNHNAQTRTLLLANNELEKETGGYQSDEPEDESEEVDEDEQEDLVDELEEGEMENYSQTNANSKKRKAGQDLQATRVKKHRSGVEGNFENDLPTKQAENTDQEGILVGNESAQKEKKGSKLKRKNGQKNTKAGDGSLVASPVKPSSDQAPQSEEPNEAAGEKEKRASRSARRKKAKRQWIREMAKIQKKSSDSKTKETKSWKQKSGRADVKKNNWKQKSAQVNDKEDDGQPKGLLYWKQSSQRDTHKDKKAYRDTSQNGTLSNQSHKTTDVDDEVVPVLVRPGHIRFEPREKEDDVMQNQTLRCAIKSLRCLATGMESTAKERAKSGALKEIHFLGEVGDVIAYRLLELSSSWTPEVSAFRVGHVSWCDDKSGKLVLMQIPGHPIVSKNSDEEEPDAQQDSLYKEDGSLEVDFRTLIDVRIIKDSNEGSAKGVTVEVNEDLADASNAMPASNKKETHASTIGTELANGDKQTNGSENGKGATDIWDQLSKELSAKKEQLSAVKTWESPSSGGKGSPWLRRSALGPTMAYLRSKNQL</sequence>
<feature type="domain" description="Coilin N-terminal" evidence="2">
    <location>
        <begin position="7"/>
        <end position="180"/>
    </location>
</feature>
<feature type="region of interest" description="Disordered" evidence="1">
    <location>
        <begin position="613"/>
        <end position="650"/>
    </location>
</feature>
<dbReference type="GO" id="GO:0000387">
    <property type="term" value="P:spliceosomal snRNP assembly"/>
    <property type="evidence" value="ECO:0007669"/>
    <property type="project" value="TreeGrafter"/>
</dbReference>
<gene>
    <name evidence="4" type="ORF">OLC1_LOCUS4565</name>
</gene>
<evidence type="ECO:0000256" key="1">
    <source>
        <dbReference type="SAM" id="MobiDB-lite"/>
    </source>
</evidence>